<proteinExistence type="inferred from homology"/>
<gene>
    <name evidence="5" type="ORF">VN97_g4193</name>
</gene>
<dbReference type="GO" id="GO:1990904">
    <property type="term" value="C:ribonucleoprotein complex"/>
    <property type="evidence" value="ECO:0007669"/>
    <property type="project" value="UniProtKB-KW"/>
</dbReference>
<name>A0AAI9TLM9_PENTH</name>
<organism evidence="5 6">
    <name type="scientific">Penicillium thymicola</name>
    <dbReference type="NCBI Taxonomy" id="293382"/>
    <lineage>
        <taxon>Eukaryota</taxon>
        <taxon>Fungi</taxon>
        <taxon>Dikarya</taxon>
        <taxon>Ascomycota</taxon>
        <taxon>Pezizomycotina</taxon>
        <taxon>Eurotiomycetes</taxon>
        <taxon>Eurotiomycetidae</taxon>
        <taxon>Eurotiales</taxon>
        <taxon>Aspergillaceae</taxon>
        <taxon>Penicillium</taxon>
    </lineage>
</organism>
<evidence type="ECO:0000256" key="1">
    <source>
        <dbReference type="ARBA" id="ARBA00006194"/>
    </source>
</evidence>
<protein>
    <submittedName>
        <fullName evidence="5">Uncharacterized protein</fullName>
    </submittedName>
</protein>
<feature type="compositionally biased region" description="Polar residues" evidence="4">
    <location>
        <begin position="17"/>
        <end position="49"/>
    </location>
</feature>
<dbReference type="Proteomes" id="UP001227192">
    <property type="component" value="Unassembled WGS sequence"/>
</dbReference>
<sequence length="290" mass="32353">MSSFSMSKLTKALPSVCRQSQPRISSLSITRPFSHQSTCSARNDGSNIEKQMLNREPESPSGSSSPLSAITQMMQGKRSGAPSSRGSSDYSKMAESLEADMIKNPYADRAPPHHLHVYCHKHNTILTLTRPNGSPLMSIGCGQIGFRKAGRSGFDPAYQLSAHVMNQIQEKGFLMEIERLEVVYRGFGKGRDAFTKVLLGHEGRHLRGLVARVTDSTRLKFGGTRSRHEIRKSPKLSKRIARSQCIEWKNYLMRYSANQVVDHVLDSPATHVLLLQLLSLWLLVFCDLAL</sequence>
<keyword evidence="6" id="KW-1185">Reference proteome</keyword>
<evidence type="ECO:0000313" key="6">
    <source>
        <dbReference type="Proteomes" id="UP001227192"/>
    </source>
</evidence>
<accession>A0AAI9TLM9</accession>
<dbReference type="PANTHER" id="PTHR11759">
    <property type="entry name" value="40S RIBOSOMAL PROTEIN S14/30S RIBOSOMAL PROTEIN S11"/>
    <property type="match status" value="1"/>
</dbReference>
<comment type="caution">
    <text evidence="5">The sequence shown here is derived from an EMBL/GenBank/DDBJ whole genome shotgun (WGS) entry which is preliminary data.</text>
</comment>
<comment type="similarity">
    <text evidence="1">Belongs to the universal ribosomal protein uS11 family.</text>
</comment>
<dbReference type="AlphaFoldDB" id="A0AAI9TLM9"/>
<dbReference type="GO" id="GO:0005840">
    <property type="term" value="C:ribosome"/>
    <property type="evidence" value="ECO:0007669"/>
    <property type="project" value="UniProtKB-KW"/>
</dbReference>
<keyword evidence="3" id="KW-0687">Ribonucleoprotein</keyword>
<reference evidence="5" key="1">
    <citation type="submission" date="2015-06" db="EMBL/GenBank/DDBJ databases">
        <authorList>
            <person name="Nguyen H."/>
        </authorList>
    </citation>
    <scope>NUCLEOTIDE SEQUENCE</scope>
    <source>
        <strain evidence="5">DAOM 180753</strain>
    </source>
</reference>
<dbReference type="GO" id="GO:0003735">
    <property type="term" value="F:structural constituent of ribosome"/>
    <property type="evidence" value="ECO:0007669"/>
    <property type="project" value="InterPro"/>
</dbReference>
<dbReference type="GO" id="GO:0006412">
    <property type="term" value="P:translation"/>
    <property type="evidence" value="ECO:0007669"/>
    <property type="project" value="InterPro"/>
</dbReference>
<feature type="region of interest" description="Disordered" evidence="4">
    <location>
        <begin position="1"/>
        <end position="92"/>
    </location>
</feature>
<dbReference type="SUPFAM" id="SSF53137">
    <property type="entry name" value="Translational machinery components"/>
    <property type="match status" value="1"/>
</dbReference>
<evidence type="ECO:0000256" key="4">
    <source>
        <dbReference type="SAM" id="MobiDB-lite"/>
    </source>
</evidence>
<dbReference type="EMBL" id="LACB01000095">
    <property type="protein sequence ID" value="KAJ9489095.1"/>
    <property type="molecule type" value="Genomic_DNA"/>
</dbReference>
<evidence type="ECO:0000313" key="5">
    <source>
        <dbReference type="EMBL" id="KAJ9489095.1"/>
    </source>
</evidence>
<feature type="compositionally biased region" description="Low complexity" evidence="4">
    <location>
        <begin position="59"/>
        <end position="68"/>
    </location>
</feature>
<dbReference type="Gene3D" id="3.30.420.80">
    <property type="entry name" value="Ribosomal protein S11"/>
    <property type="match status" value="1"/>
</dbReference>
<evidence type="ECO:0000256" key="3">
    <source>
        <dbReference type="ARBA" id="ARBA00023274"/>
    </source>
</evidence>
<reference evidence="5" key="2">
    <citation type="journal article" date="2016" name="Fungal Biol.">
        <title>Ochratoxin A production by Penicillium thymicola.</title>
        <authorList>
            <person name="Nguyen H.D.T."/>
            <person name="McMullin D.R."/>
            <person name="Ponomareva E."/>
            <person name="Riley R."/>
            <person name="Pomraning K.R."/>
            <person name="Baker S.E."/>
            <person name="Seifert K.A."/>
        </authorList>
    </citation>
    <scope>NUCLEOTIDE SEQUENCE</scope>
    <source>
        <strain evidence="5">DAOM 180753</strain>
    </source>
</reference>
<feature type="compositionally biased region" description="Polar residues" evidence="4">
    <location>
        <begin position="81"/>
        <end position="90"/>
    </location>
</feature>
<evidence type="ECO:0000256" key="2">
    <source>
        <dbReference type="ARBA" id="ARBA00022980"/>
    </source>
</evidence>
<dbReference type="InterPro" id="IPR036967">
    <property type="entry name" value="Ribosomal_uS11_sf"/>
</dbReference>
<keyword evidence="2" id="KW-0689">Ribosomal protein</keyword>
<dbReference type="InterPro" id="IPR001971">
    <property type="entry name" value="Ribosomal_uS11"/>
</dbReference>